<evidence type="ECO:0000256" key="2">
    <source>
        <dbReference type="ARBA" id="ARBA00022428"/>
    </source>
</evidence>
<dbReference type="EMBL" id="UGJE01000002">
    <property type="protein sequence ID" value="STQ85998.1"/>
    <property type="molecule type" value="Genomic_DNA"/>
</dbReference>
<evidence type="ECO:0000256" key="3">
    <source>
        <dbReference type="ARBA" id="ARBA00023239"/>
    </source>
</evidence>
<dbReference type="HAMAP" id="MF_00995">
    <property type="entry name" value="MqnA"/>
    <property type="match status" value="1"/>
</dbReference>
<comment type="function">
    <text evidence="4">Catalyzes the dehydration of chorismate into 3-[(1-carboxyvinyl)oxy]benzoate, a step in the biosynthesis of menaquinone (MK, vitamin K2).</text>
</comment>
<name>A0A099TZD8_9HELI</name>
<reference evidence="5 8" key="2">
    <citation type="submission" date="2018-06" db="EMBL/GenBank/DDBJ databases">
        <authorList>
            <consortium name="Pathogen Informatics"/>
            <person name="Doyle S."/>
        </authorList>
    </citation>
    <scope>NUCLEOTIDE SEQUENCE [LARGE SCALE GENOMIC DNA]</scope>
    <source>
        <strain evidence="5 8">NCTC12714</strain>
    </source>
</reference>
<dbReference type="GO" id="GO:0009234">
    <property type="term" value="P:menaquinone biosynthetic process"/>
    <property type="evidence" value="ECO:0007669"/>
    <property type="project" value="UniProtKB-UniRule"/>
</dbReference>
<dbReference type="EMBL" id="JRPD02000003">
    <property type="protein sequence ID" value="TLE01130.1"/>
    <property type="molecule type" value="Genomic_DNA"/>
</dbReference>
<keyword evidence="3 4" id="KW-0456">Lyase</keyword>
<dbReference type="Proteomes" id="UP000255139">
    <property type="component" value="Unassembled WGS sequence"/>
</dbReference>
<comment type="catalytic activity">
    <reaction evidence="4">
        <text>chorismate = 3-[(1-carboxyvinyl)-oxy]benzoate + H2O</text>
        <dbReference type="Rhea" id="RHEA:40051"/>
        <dbReference type="ChEBI" id="CHEBI:15377"/>
        <dbReference type="ChEBI" id="CHEBI:29748"/>
        <dbReference type="ChEBI" id="CHEBI:76981"/>
        <dbReference type="EC" id="4.2.1.151"/>
    </reaction>
</comment>
<dbReference type="STRING" id="216.LS73_06045"/>
<comment type="similarity">
    <text evidence="4">Belongs to the MqnA/MqnD family. MqnA subfamily.</text>
</comment>
<evidence type="ECO:0000313" key="6">
    <source>
        <dbReference type="EMBL" id="TLE01130.1"/>
    </source>
</evidence>
<sequence>MRFGKIEYLNLLVFDVFIKHYKMSSNLKSMFFLKKSYPSKLNKDFLFRRIDAGFISSIAGIHSHRISKAYNVGIIANKEVWSVLVLPLELGDDYQSATSNALSKLLDLEGRVLIGNRALQYYHANRHKKCFIDMANVWHNKTGLPFIFGRVCVNGYTNFYGRLMLDFANRLGRGKACFKGIKIPHYIIMNSIRDIGISKGFALSYLKHIYYKIGYKERHSLDRFYRGLRLIGIKPPKRF</sequence>
<dbReference type="AlphaFoldDB" id="A0A099TZD8"/>
<proteinExistence type="inferred from homology"/>
<dbReference type="PANTHER" id="PTHR37690:SF1">
    <property type="entry name" value="CHORISMATE DEHYDRATASE"/>
    <property type="match status" value="1"/>
</dbReference>
<gene>
    <name evidence="4" type="primary">mqnA</name>
    <name evidence="6" type="ORF">LS73_002320</name>
    <name evidence="5" type="ORF">NCTC12714_00788</name>
</gene>
<keyword evidence="8" id="KW-1185">Reference proteome</keyword>
<keyword evidence="2 4" id="KW-0474">Menaquinone biosynthesis</keyword>
<evidence type="ECO:0000313" key="8">
    <source>
        <dbReference type="Proteomes" id="UP000255139"/>
    </source>
</evidence>
<dbReference type="GO" id="GO:0016836">
    <property type="term" value="F:hydro-lyase activity"/>
    <property type="evidence" value="ECO:0007669"/>
    <property type="project" value="UniProtKB-UniRule"/>
</dbReference>
<dbReference type="Gene3D" id="3.40.190.10">
    <property type="entry name" value="Periplasmic binding protein-like II"/>
    <property type="match status" value="1"/>
</dbReference>
<dbReference type="Pfam" id="PF02621">
    <property type="entry name" value="VitK2_biosynth"/>
    <property type="match status" value="1"/>
</dbReference>
<dbReference type="OrthoDB" id="9810112at2"/>
<dbReference type="SUPFAM" id="SSF53850">
    <property type="entry name" value="Periplasmic binding protein-like II"/>
    <property type="match status" value="1"/>
</dbReference>
<evidence type="ECO:0000313" key="7">
    <source>
        <dbReference type="Proteomes" id="UP000029922"/>
    </source>
</evidence>
<reference evidence="6 7" key="1">
    <citation type="journal article" date="2014" name="Genome Announc.">
        <title>Draft genome sequences of eight enterohepatic helicobacter species isolated from both laboratory and wild rodents.</title>
        <authorList>
            <person name="Sheh A."/>
            <person name="Shen Z."/>
            <person name="Fox J.G."/>
        </authorList>
    </citation>
    <scope>NUCLEOTIDE SEQUENCE [LARGE SCALE GENOMIC DNA]</scope>
    <source>
        <strain evidence="6 7">ST1</strain>
    </source>
</reference>
<comment type="pathway">
    <text evidence="1 4">Quinol/quinone metabolism; menaquinone biosynthesis.</text>
</comment>
<dbReference type="Proteomes" id="UP000029922">
    <property type="component" value="Unassembled WGS sequence"/>
</dbReference>
<dbReference type="InterPro" id="IPR003773">
    <property type="entry name" value="Menaquinone_biosynth"/>
</dbReference>
<dbReference type="PANTHER" id="PTHR37690">
    <property type="entry name" value="CHORISMATE DEHYDRATASE"/>
    <property type="match status" value="1"/>
</dbReference>
<protein>
    <recommendedName>
        <fullName evidence="4">Chorismate dehydratase</fullName>
        <ecNumber evidence="4">4.2.1.151</ecNumber>
    </recommendedName>
    <alternativeName>
        <fullName evidence="4">Menaquinone biosynthetic enzyme MqnA</fullName>
    </alternativeName>
</protein>
<dbReference type="EC" id="4.2.1.151" evidence="4"/>
<dbReference type="InterPro" id="IPR030868">
    <property type="entry name" value="MqnA"/>
</dbReference>
<dbReference type="RefSeq" id="WP_034558324.1">
    <property type="nucleotide sequence ID" value="NZ_FZML01000005.1"/>
</dbReference>
<evidence type="ECO:0000313" key="5">
    <source>
        <dbReference type="EMBL" id="STQ85998.1"/>
    </source>
</evidence>
<evidence type="ECO:0000256" key="1">
    <source>
        <dbReference type="ARBA" id="ARBA00004863"/>
    </source>
</evidence>
<evidence type="ECO:0000256" key="4">
    <source>
        <dbReference type="HAMAP-Rule" id="MF_00995"/>
    </source>
</evidence>
<dbReference type="UniPathway" id="UPA00079"/>
<organism evidence="5 8">
    <name type="scientific">Helicobacter muridarum</name>
    <dbReference type="NCBI Taxonomy" id="216"/>
    <lineage>
        <taxon>Bacteria</taxon>
        <taxon>Pseudomonadati</taxon>
        <taxon>Campylobacterota</taxon>
        <taxon>Epsilonproteobacteria</taxon>
        <taxon>Campylobacterales</taxon>
        <taxon>Helicobacteraceae</taxon>
        <taxon>Helicobacter</taxon>
    </lineage>
</organism>
<accession>A0A099TZD8</accession>